<feature type="transmembrane region" description="Helical" evidence="7">
    <location>
        <begin position="166"/>
        <end position="192"/>
    </location>
</feature>
<evidence type="ECO:0000313" key="9">
    <source>
        <dbReference type="EMBL" id="AIF83265.1"/>
    </source>
</evidence>
<dbReference type="PANTHER" id="PTHR43731:SF14">
    <property type="entry name" value="PRESENILIN-ASSOCIATED RHOMBOID-LIKE PROTEIN, MITOCHONDRIAL"/>
    <property type="match status" value="1"/>
</dbReference>
<feature type="transmembrane region" description="Helical" evidence="7">
    <location>
        <begin position="106"/>
        <end position="127"/>
    </location>
</feature>
<dbReference type="SUPFAM" id="SSF144091">
    <property type="entry name" value="Rhomboid-like"/>
    <property type="match status" value="1"/>
</dbReference>
<dbReference type="Proteomes" id="UP000028194">
    <property type="component" value="Chromosome"/>
</dbReference>
<dbReference type="HOGENOM" id="CLU_945332_0_0_2"/>
<dbReference type="PANTHER" id="PTHR43731">
    <property type="entry name" value="RHOMBOID PROTEASE"/>
    <property type="match status" value="1"/>
</dbReference>
<feature type="transmembrane region" description="Helical" evidence="7">
    <location>
        <begin position="204"/>
        <end position="226"/>
    </location>
</feature>
<dbReference type="InterPro" id="IPR050925">
    <property type="entry name" value="Rhomboid_protease_S54"/>
</dbReference>
<dbReference type="KEGG" id="nev:NTE_01193"/>
<evidence type="ECO:0000256" key="5">
    <source>
        <dbReference type="ARBA" id="ARBA00022989"/>
    </source>
</evidence>
<dbReference type="GO" id="GO:0004252">
    <property type="term" value="F:serine-type endopeptidase activity"/>
    <property type="evidence" value="ECO:0007669"/>
    <property type="project" value="InterPro"/>
</dbReference>
<comment type="subcellular location">
    <subcellularLocation>
        <location evidence="1">Membrane</location>
        <topology evidence="1">Multi-pass membrane protein</topology>
    </subcellularLocation>
</comment>
<evidence type="ECO:0000259" key="8">
    <source>
        <dbReference type="Pfam" id="PF01694"/>
    </source>
</evidence>
<evidence type="ECO:0000256" key="1">
    <source>
        <dbReference type="ARBA" id="ARBA00004141"/>
    </source>
</evidence>
<feature type="transmembrane region" description="Helical" evidence="7">
    <location>
        <begin position="67"/>
        <end position="94"/>
    </location>
</feature>
<protein>
    <submittedName>
        <fullName evidence="9">Putative membrane protein</fullName>
    </submittedName>
</protein>
<keyword evidence="5 7" id="KW-1133">Transmembrane helix</keyword>
<dbReference type="RefSeq" id="WP_148700059.1">
    <property type="nucleotide sequence ID" value="NZ_CP007174.1"/>
</dbReference>
<dbReference type="Pfam" id="PF01694">
    <property type="entry name" value="Rhomboid"/>
    <property type="match status" value="1"/>
</dbReference>
<keyword evidence="10" id="KW-1185">Reference proteome</keyword>
<proteinExistence type="inferred from homology"/>
<evidence type="ECO:0000256" key="7">
    <source>
        <dbReference type="SAM" id="Phobius"/>
    </source>
</evidence>
<keyword evidence="4" id="KW-0378">Hydrolase</keyword>
<evidence type="ECO:0000256" key="6">
    <source>
        <dbReference type="ARBA" id="ARBA00023136"/>
    </source>
</evidence>
<feature type="domain" description="Peptidase S54 rhomboid" evidence="8">
    <location>
        <begin position="66"/>
        <end position="221"/>
    </location>
</feature>
<dbReference type="Gene3D" id="1.20.1540.10">
    <property type="entry name" value="Rhomboid-like"/>
    <property type="match status" value="1"/>
</dbReference>
<gene>
    <name evidence="9" type="ORF">NTE_01193</name>
</gene>
<evidence type="ECO:0000313" key="10">
    <source>
        <dbReference type="Proteomes" id="UP000028194"/>
    </source>
</evidence>
<dbReference type="EMBL" id="CP007174">
    <property type="protein sequence ID" value="AIF83265.1"/>
    <property type="molecule type" value="Genomic_DNA"/>
</dbReference>
<evidence type="ECO:0000256" key="3">
    <source>
        <dbReference type="ARBA" id="ARBA00022692"/>
    </source>
</evidence>
<organism evidence="9 10">
    <name type="scientific">Candidatus Nitrososphaera evergladensis SR1</name>
    <dbReference type="NCBI Taxonomy" id="1459636"/>
    <lineage>
        <taxon>Archaea</taxon>
        <taxon>Nitrososphaerota</taxon>
        <taxon>Nitrososphaeria</taxon>
        <taxon>Nitrososphaerales</taxon>
        <taxon>Nitrososphaeraceae</taxon>
        <taxon>Nitrososphaera</taxon>
    </lineage>
</organism>
<dbReference type="GeneID" id="41597003"/>
<keyword evidence="3 7" id="KW-0812">Transmembrane</keyword>
<dbReference type="OrthoDB" id="26567at2157"/>
<evidence type="ECO:0000256" key="2">
    <source>
        <dbReference type="ARBA" id="ARBA00009045"/>
    </source>
</evidence>
<dbReference type="GO" id="GO:0016020">
    <property type="term" value="C:membrane"/>
    <property type="evidence" value="ECO:0007669"/>
    <property type="project" value="UniProtKB-SubCell"/>
</dbReference>
<comment type="similarity">
    <text evidence="2">Belongs to the peptidase S54 family.</text>
</comment>
<dbReference type="STRING" id="1459636.NTE_01193"/>
<dbReference type="eggNOG" id="arCOG01768">
    <property type="taxonomic scope" value="Archaea"/>
</dbReference>
<dbReference type="eggNOG" id="arCOG01833">
    <property type="taxonomic scope" value="Archaea"/>
</dbReference>
<keyword evidence="6 7" id="KW-0472">Membrane</keyword>
<dbReference type="InterPro" id="IPR022764">
    <property type="entry name" value="Peptidase_S54_rhomboid_dom"/>
</dbReference>
<evidence type="ECO:0000256" key="4">
    <source>
        <dbReference type="ARBA" id="ARBA00022801"/>
    </source>
</evidence>
<dbReference type="InterPro" id="IPR035952">
    <property type="entry name" value="Rhomboid-like_sf"/>
</dbReference>
<feature type="transmembrane region" description="Helical" evidence="7">
    <location>
        <begin position="16"/>
        <end position="39"/>
    </location>
</feature>
<feature type="transmembrane region" description="Helical" evidence="7">
    <location>
        <begin position="133"/>
        <end position="154"/>
    </location>
</feature>
<accession>A0A075MQB5</accession>
<dbReference type="AlphaFoldDB" id="A0A075MQB5"/>
<name>A0A075MQB5_9ARCH</name>
<sequence length="339" mass="36700">MFPIHDDTERIHGRPWLNYTLIGINIAVFIWQASVTSFFTDERAVTEMFLTYGTVPDRLFSEWPGSAFTVVTSMFMHGGIAHIIGNMVFLWVFGDNIEDKFGRVKYILLYIGWGFAAALLHSAVAVYTGDGGGVPAVGASGAISGVLGAYMVLFPRARIYTIITAFFIYTVRIPVLVYIPFWFALQLIFGIIGQFGPLGDSGVAYLAHVGGFIAGAATGLVGRGFILPKIASLAGKGTTYKPPVKKVRPKIEDVVNETPPEVIEGPSYYEIIAEIKGVADASAISATYEPDSKLVRISANGSRRYEMAAKLPDTATGATVESVQYLNGIARIRLAKTPP</sequence>
<reference evidence="9 10" key="1">
    <citation type="journal article" date="2014" name="PLoS ONE">
        <title>Genome Sequence of Candidatus Nitrososphaera evergladensis from Group I.1b Enriched from Everglades Soil Reveals Novel Genomic Features of the Ammonia-Oxidizing Archaea.</title>
        <authorList>
            <person name="Zhalnina K.V."/>
            <person name="Dias R."/>
            <person name="Leonard M.T."/>
            <person name="Dorr de Quadros P."/>
            <person name="Camargo F.A."/>
            <person name="Drew J.C."/>
            <person name="Farmerie W.G."/>
            <person name="Daroub S.H."/>
            <person name="Triplett E.W."/>
        </authorList>
    </citation>
    <scope>NUCLEOTIDE SEQUENCE [LARGE SCALE GENOMIC DNA]</scope>
    <source>
        <strain evidence="9 10">SR1</strain>
    </source>
</reference>